<accession>A0A9P7ABG5</accession>
<dbReference type="RefSeq" id="XP_041153324.1">
    <property type="nucleotide sequence ID" value="XM_041304432.1"/>
</dbReference>
<comment type="caution">
    <text evidence="3">The sequence shown here is derived from an EMBL/GenBank/DDBJ whole genome shotgun (WGS) entry which is preliminary data.</text>
</comment>
<gene>
    <name evidence="3" type="ORF">HD556DRAFT_1419076</name>
</gene>
<evidence type="ECO:0000313" key="3">
    <source>
        <dbReference type="EMBL" id="KAG1785841.1"/>
    </source>
</evidence>
<evidence type="ECO:0000256" key="2">
    <source>
        <dbReference type="SAM" id="SignalP"/>
    </source>
</evidence>
<evidence type="ECO:0008006" key="5">
    <source>
        <dbReference type="Google" id="ProtNLM"/>
    </source>
</evidence>
<organism evidence="3 4">
    <name type="scientific">Suillus plorans</name>
    <dbReference type="NCBI Taxonomy" id="116603"/>
    <lineage>
        <taxon>Eukaryota</taxon>
        <taxon>Fungi</taxon>
        <taxon>Dikarya</taxon>
        <taxon>Basidiomycota</taxon>
        <taxon>Agaricomycotina</taxon>
        <taxon>Agaricomycetes</taxon>
        <taxon>Agaricomycetidae</taxon>
        <taxon>Boletales</taxon>
        <taxon>Suillineae</taxon>
        <taxon>Suillaceae</taxon>
        <taxon>Suillus</taxon>
    </lineage>
</organism>
<evidence type="ECO:0000313" key="4">
    <source>
        <dbReference type="Proteomes" id="UP000719766"/>
    </source>
</evidence>
<dbReference type="AlphaFoldDB" id="A0A9P7ABG5"/>
<feature type="compositionally biased region" description="Polar residues" evidence="1">
    <location>
        <begin position="42"/>
        <end position="63"/>
    </location>
</feature>
<feature type="signal peptide" evidence="2">
    <location>
        <begin position="1"/>
        <end position="24"/>
    </location>
</feature>
<name>A0A9P7ABG5_9AGAM</name>
<feature type="chain" id="PRO_5040274656" description="Secreted protein" evidence="2">
    <location>
        <begin position="25"/>
        <end position="85"/>
    </location>
</feature>
<protein>
    <recommendedName>
        <fullName evidence="5">Secreted protein</fullName>
    </recommendedName>
</protein>
<dbReference type="Proteomes" id="UP000719766">
    <property type="component" value="Unassembled WGS sequence"/>
</dbReference>
<keyword evidence="4" id="KW-1185">Reference proteome</keyword>
<dbReference type="OrthoDB" id="10492060at2759"/>
<dbReference type="EMBL" id="JABBWE010000102">
    <property type="protein sequence ID" value="KAG1785841.1"/>
    <property type="molecule type" value="Genomic_DNA"/>
</dbReference>
<feature type="region of interest" description="Disordered" evidence="1">
    <location>
        <begin position="38"/>
        <end position="63"/>
    </location>
</feature>
<dbReference type="GeneID" id="64598196"/>
<sequence>MGALRHRLLLKVAMWLAMIVPSTRRCGHDYRKSQLPCRSSRKSLNGMNAGRTNFNPGANSTARTVPLASTNTALSTHLEEPHETA</sequence>
<reference evidence="3" key="1">
    <citation type="journal article" date="2020" name="New Phytol.">
        <title>Comparative genomics reveals dynamic genome evolution in host specialist ectomycorrhizal fungi.</title>
        <authorList>
            <person name="Lofgren L.A."/>
            <person name="Nguyen N.H."/>
            <person name="Vilgalys R."/>
            <person name="Ruytinx J."/>
            <person name="Liao H.L."/>
            <person name="Branco S."/>
            <person name="Kuo A."/>
            <person name="LaButti K."/>
            <person name="Lipzen A."/>
            <person name="Andreopoulos W."/>
            <person name="Pangilinan J."/>
            <person name="Riley R."/>
            <person name="Hundley H."/>
            <person name="Na H."/>
            <person name="Barry K."/>
            <person name="Grigoriev I.V."/>
            <person name="Stajich J.E."/>
            <person name="Kennedy P.G."/>
        </authorList>
    </citation>
    <scope>NUCLEOTIDE SEQUENCE</scope>
    <source>
        <strain evidence="3">S12</strain>
    </source>
</reference>
<keyword evidence="2" id="KW-0732">Signal</keyword>
<evidence type="ECO:0000256" key="1">
    <source>
        <dbReference type="SAM" id="MobiDB-lite"/>
    </source>
</evidence>
<proteinExistence type="predicted"/>